<proteinExistence type="inferred from homology"/>
<dbReference type="GO" id="GO:0046872">
    <property type="term" value="F:metal ion binding"/>
    <property type="evidence" value="ECO:0007669"/>
    <property type="project" value="UniProtKB-KW"/>
</dbReference>
<dbReference type="RefSeq" id="WP_175174134.1">
    <property type="nucleotide sequence ID" value="NZ_CADIJX010000002.1"/>
</dbReference>
<feature type="binding site" evidence="3">
    <location>
        <position position="137"/>
    </location>
    <ligand>
        <name>Mn(2+)</name>
        <dbReference type="ChEBI" id="CHEBI:29035"/>
        <label>2</label>
    </ligand>
</feature>
<comment type="cofactor">
    <cofactor evidence="3">
        <name>Mn(2+)</name>
        <dbReference type="ChEBI" id="CHEBI:29035"/>
    </cofactor>
    <text evidence="3">The Mn(2+) ion enhances activity.</text>
</comment>
<dbReference type="SUPFAM" id="SSF53187">
    <property type="entry name" value="Zn-dependent exopeptidases"/>
    <property type="match status" value="1"/>
</dbReference>
<dbReference type="PANTHER" id="PTHR11014">
    <property type="entry name" value="PEPTIDASE M20 FAMILY MEMBER"/>
    <property type="match status" value="1"/>
</dbReference>
<evidence type="ECO:0000256" key="1">
    <source>
        <dbReference type="ARBA" id="ARBA00006153"/>
    </source>
</evidence>
<organism evidence="5 6">
    <name type="scientific">Achromobacter pestifer</name>
    <dbReference type="NCBI Taxonomy" id="1353889"/>
    <lineage>
        <taxon>Bacteria</taxon>
        <taxon>Pseudomonadati</taxon>
        <taxon>Pseudomonadota</taxon>
        <taxon>Betaproteobacteria</taxon>
        <taxon>Burkholderiales</taxon>
        <taxon>Alcaligenaceae</taxon>
        <taxon>Achromobacter</taxon>
    </lineage>
</organism>
<dbReference type="EMBL" id="CADIJX010000002">
    <property type="protein sequence ID" value="CAB3637697.1"/>
    <property type="molecule type" value="Genomic_DNA"/>
</dbReference>
<feature type="binding site" evidence="3">
    <location>
        <position position="102"/>
    </location>
    <ligand>
        <name>Mn(2+)</name>
        <dbReference type="ChEBI" id="CHEBI:29035"/>
        <label>2</label>
    </ligand>
</feature>
<dbReference type="SUPFAM" id="SSF55031">
    <property type="entry name" value="Bacterial exopeptidase dimerisation domain"/>
    <property type="match status" value="1"/>
</dbReference>
<protein>
    <submittedName>
        <fullName evidence="5">Hippurate hydrolase</fullName>
        <ecNumber evidence="5">3.5.1.32</ecNumber>
    </submittedName>
</protein>
<feature type="binding site" evidence="3">
    <location>
        <position position="163"/>
    </location>
    <ligand>
        <name>Mn(2+)</name>
        <dbReference type="ChEBI" id="CHEBI:29035"/>
        <label>2</label>
    </ligand>
</feature>
<dbReference type="InterPro" id="IPR036264">
    <property type="entry name" value="Bact_exopeptidase_dim_dom"/>
</dbReference>
<keyword evidence="3" id="KW-0464">Manganese</keyword>
<dbReference type="EC" id="3.5.1.32" evidence="5"/>
<gene>
    <name evidence="5" type="primary">hipO_1</name>
    <name evidence="5" type="ORF">LMG3431_01814</name>
</gene>
<dbReference type="PIRSF" id="PIRSF005962">
    <property type="entry name" value="Pept_M20D_amidohydro"/>
    <property type="match status" value="1"/>
</dbReference>
<sequence length="384" mass="41063">MQVRDWFVEHQAEFAAWRRDIHAHPELSFQEQRTSDLVAAKLDEWGIEIHRGVGKTGVVGVLQGERAGPRSLGLRADMDALPMQEKTGLAYRSTHDGSFHGCGHDGHTATLLAVARYLSLHRDFAGTVNFIFQPAEETLSGGAAMLEDGLFKRFPCDEIYGLHNNPMLGKGRVAVGEGAILSACDAFSIKVHGIGSHGAMPHQGNDPIVIACQLVGMLQTIVSRSLDPLVAGVVSVGMMHGGSAPNVIPDLMELQGTVRTLSTAARDTALRRMREICDGLALSHGTRIDCEVGLGCPPTINAAGPAATVAAAAARVVGAESVNAHITPLMASEDFSYLLQACPGAYFFIGQDGHFCHHPEFDFDDDILPIGASVFVEIVRDRLG</sequence>
<reference evidence="5 6" key="1">
    <citation type="submission" date="2020-04" db="EMBL/GenBank/DDBJ databases">
        <authorList>
            <person name="De Canck E."/>
        </authorList>
    </citation>
    <scope>NUCLEOTIDE SEQUENCE [LARGE SCALE GENOMIC DNA]</scope>
    <source>
        <strain evidence="5 6">LMG 3431</strain>
    </source>
</reference>
<dbReference type="Pfam" id="PF07687">
    <property type="entry name" value="M20_dimer"/>
    <property type="match status" value="1"/>
</dbReference>
<dbReference type="FunFam" id="3.30.70.360:FF:000014">
    <property type="entry name" value="N-acyl-L-amino acid amidohydrolase"/>
    <property type="match status" value="1"/>
</dbReference>
<evidence type="ECO:0000256" key="3">
    <source>
        <dbReference type="PIRSR" id="PIRSR005962-1"/>
    </source>
</evidence>
<keyword evidence="6" id="KW-1185">Reference proteome</keyword>
<evidence type="ECO:0000256" key="2">
    <source>
        <dbReference type="ARBA" id="ARBA00022801"/>
    </source>
</evidence>
<dbReference type="Gene3D" id="3.30.70.360">
    <property type="match status" value="1"/>
</dbReference>
<dbReference type="AlphaFoldDB" id="A0A6S6ZBX6"/>
<comment type="similarity">
    <text evidence="1">Belongs to the peptidase M20 family.</text>
</comment>
<dbReference type="GO" id="GO:0047980">
    <property type="term" value="F:hippurate hydrolase activity"/>
    <property type="evidence" value="ECO:0007669"/>
    <property type="project" value="UniProtKB-EC"/>
</dbReference>
<evidence type="ECO:0000313" key="5">
    <source>
        <dbReference type="EMBL" id="CAB3637697.1"/>
    </source>
</evidence>
<feature type="domain" description="Peptidase M20 dimerisation" evidence="4">
    <location>
        <begin position="187"/>
        <end position="279"/>
    </location>
</feature>
<keyword evidence="3" id="KW-0479">Metal-binding</keyword>
<dbReference type="InterPro" id="IPR011650">
    <property type="entry name" value="Peptidase_M20_dimer"/>
</dbReference>
<accession>A0A6S6ZBX6</accession>
<dbReference type="Pfam" id="PF01546">
    <property type="entry name" value="Peptidase_M20"/>
    <property type="match status" value="1"/>
</dbReference>
<evidence type="ECO:0000259" key="4">
    <source>
        <dbReference type="Pfam" id="PF07687"/>
    </source>
</evidence>
<feature type="binding site" evidence="3">
    <location>
        <position position="104"/>
    </location>
    <ligand>
        <name>Mn(2+)</name>
        <dbReference type="ChEBI" id="CHEBI:29035"/>
        <label>2</label>
    </ligand>
</feature>
<dbReference type="Proteomes" id="UP000494108">
    <property type="component" value="Unassembled WGS sequence"/>
</dbReference>
<keyword evidence="2 5" id="KW-0378">Hydrolase</keyword>
<evidence type="ECO:0000313" key="6">
    <source>
        <dbReference type="Proteomes" id="UP000494108"/>
    </source>
</evidence>
<dbReference type="NCBIfam" id="TIGR01891">
    <property type="entry name" value="amidohydrolases"/>
    <property type="match status" value="1"/>
</dbReference>
<dbReference type="InterPro" id="IPR017439">
    <property type="entry name" value="Amidohydrolase"/>
</dbReference>
<dbReference type="InterPro" id="IPR002933">
    <property type="entry name" value="Peptidase_M20"/>
</dbReference>
<dbReference type="Gene3D" id="3.40.630.10">
    <property type="entry name" value="Zn peptidases"/>
    <property type="match status" value="1"/>
</dbReference>
<name>A0A6S6ZBX6_9BURK</name>
<feature type="binding site" evidence="3">
    <location>
        <position position="357"/>
    </location>
    <ligand>
        <name>Mn(2+)</name>
        <dbReference type="ChEBI" id="CHEBI:29035"/>
        <label>2</label>
    </ligand>
</feature>
<dbReference type="PANTHER" id="PTHR11014:SF63">
    <property type="entry name" value="METALLOPEPTIDASE, PUTATIVE (AFU_ORTHOLOGUE AFUA_6G09600)-RELATED"/>
    <property type="match status" value="1"/>
</dbReference>